<dbReference type="VEuPathDB" id="TriTrypDB:TCDM_08733"/>
<dbReference type="Proteomes" id="UP000017861">
    <property type="component" value="Unassembled WGS sequence"/>
</dbReference>
<sequence length="329" mass="36256">MALREYPTRCLGGRKPLLPCAKRTGLISFRCVKHSLPPRPHGWKFAVVSYEQLSAISRAAAATAQNNLDKRNEQAESAAEAAHKAHTSPRQETVCFEPNSSKKWKTKIKPYAVASLCFWKPARKNLGPHPARAGDILAAWRRRTLILWNRLCSELIFGPRLCSASATGKSARPSFCAGFTCHITLYCCCCRAPLPLGDWEMDRPLTPYEPDMTIRDSSLGSAPGHDNMLNEFPHHLGPVARGTLGTMIHNSFANGSLPGSWNTVDTIPIPQPGKGPCRPESYRPTKSLSVSLNRKNDSPPSVSVIAAPPTSIRVHTFAFNIGRDDNCYW</sequence>
<name>V5BG38_TRYCR</name>
<feature type="region of interest" description="Disordered" evidence="1">
    <location>
        <begin position="270"/>
        <end position="304"/>
    </location>
</feature>
<evidence type="ECO:0000313" key="3">
    <source>
        <dbReference type="Proteomes" id="UP000017861"/>
    </source>
</evidence>
<feature type="compositionally biased region" description="Polar residues" evidence="1">
    <location>
        <begin position="284"/>
        <end position="293"/>
    </location>
</feature>
<feature type="region of interest" description="Disordered" evidence="1">
    <location>
        <begin position="65"/>
        <end position="86"/>
    </location>
</feature>
<dbReference type="AlphaFoldDB" id="V5BG38"/>
<organism evidence="2 3">
    <name type="scientific">Trypanosoma cruzi Dm28c</name>
    <dbReference type="NCBI Taxonomy" id="1416333"/>
    <lineage>
        <taxon>Eukaryota</taxon>
        <taxon>Discoba</taxon>
        <taxon>Euglenozoa</taxon>
        <taxon>Kinetoplastea</taxon>
        <taxon>Metakinetoplastina</taxon>
        <taxon>Trypanosomatida</taxon>
        <taxon>Trypanosomatidae</taxon>
        <taxon>Trypanosoma</taxon>
        <taxon>Schizotrypanum</taxon>
    </lineage>
</organism>
<comment type="caution">
    <text evidence="2">The sequence shown here is derived from an EMBL/GenBank/DDBJ whole genome shotgun (WGS) entry which is preliminary data.</text>
</comment>
<evidence type="ECO:0000313" key="2">
    <source>
        <dbReference type="EMBL" id="ESS63433.1"/>
    </source>
</evidence>
<proteinExistence type="predicted"/>
<accession>V5BG38</accession>
<reference evidence="2 3" key="1">
    <citation type="journal article" date="2014" name="Genome Announc.">
        <title>Trypanosoma cruzi Clone Dm28c Draft Genome Sequence.</title>
        <authorList>
            <person name="Grisard E.C."/>
            <person name="Teixeira S.M."/>
            <person name="de Almeida L.G."/>
            <person name="Stoco P.H."/>
            <person name="Gerber A.L."/>
            <person name="Talavera-Lopez C."/>
            <person name="Lima O.C."/>
            <person name="Andersson B."/>
            <person name="de Vasconcelos A.T."/>
        </authorList>
    </citation>
    <scope>NUCLEOTIDE SEQUENCE [LARGE SCALE GENOMIC DNA]</scope>
    <source>
        <strain evidence="2 3">Dm28c</strain>
    </source>
</reference>
<dbReference type="EMBL" id="AYLP01000127">
    <property type="protein sequence ID" value="ESS63433.1"/>
    <property type="molecule type" value="Genomic_DNA"/>
</dbReference>
<evidence type="ECO:0000256" key="1">
    <source>
        <dbReference type="SAM" id="MobiDB-lite"/>
    </source>
</evidence>
<dbReference type="OrthoDB" id="250675at2759"/>
<protein>
    <submittedName>
        <fullName evidence="2">Uncharacterized protein</fullName>
    </submittedName>
</protein>
<gene>
    <name evidence="2" type="ORF">TCDM_08733</name>
</gene>